<dbReference type="STRING" id="225991.MA05_10500"/>
<evidence type="ECO:0000256" key="3">
    <source>
        <dbReference type="SAM" id="SignalP"/>
    </source>
</evidence>
<feature type="chain" id="PRO_5001471955" evidence="3">
    <location>
        <begin position="34"/>
        <end position="402"/>
    </location>
</feature>
<dbReference type="Pfam" id="PF13458">
    <property type="entry name" value="Peripla_BP_6"/>
    <property type="match status" value="1"/>
</dbReference>
<comment type="caution">
    <text evidence="5">The sequence shown here is derived from an EMBL/GenBank/DDBJ whole genome shotgun (WGS) entry which is preliminary data.</text>
</comment>
<evidence type="ECO:0000256" key="1">
    <source>
        <dbReference type="ARBA" id="ARBA00010062"/>
    </source>
</evidence>
<sequence length="402" mass="42396">MTPARRRFPLAPSALAAAALCLAAGSASLAAAAAETVKVGVALDISGPFAGPGAEIRDGLNLAAKQLGNKLGGLPAEFLQADIAGNPETARQVADRFLKRDKVDFFTGPVGSNVVLAVGPSVFGAKVPFLSANPGPSQLAGAQCNPFFFGTSYQNDAMHEAAGQHAANKGYKKVVVLAPNYPAGKDAVNGFKRAYKQPVADEVYTKVGQLDFAAELAQLRAAKPDAVYIFQPGGMGINFIKQFMGAGLNKDIVLISSPFTADEDIIAAVGEPMVGIYNASSYAHDLDNATNKQFVAEFQKAYGRLPTLYAAFAYDVVMNIDAAVKSLNGKLDDRAAVAKAVKTAKFNSVRGPVSYGNNQFLVQDYYLRQVVKTKDGKITNALQPGKLFTAHQDSYASQCGMK</sequence>
<dbReference type="InterPro" id="IPR028081">
    <property type="entry name" value="Leu-bd"/>
</dbReference>
<feature type="signal peptide" evidence="3">
    <location>
        <begin position="1"/>
        <end position="33"/>
    </location>
</feature>
<dbReference type="PATRIC" id="fig|1457173.3.peg.3198"/>
<evidence type="ECO:0000313" key="6">
    <source>
        <dbReference type="Proteomes" id="UP000020766"/>
    </source>
</evidence>
<dbReference type="AlphaFoldDB" id="A0A014MAY1"/>
<evidence type="ECO:0000259" key="4">
    <source>
        <dbReference type="Pfam" id="PF13458"/>
    </source>
</evidence>
<dbReference type="Gene3D" id="3.40.50.2300">
    <property type="match status" value="2"/>
</dbReference>
<dbReference type="InterPro" id="IPR006311">
    <property type="entry name" value="TAT_signal"/>
</dbReference>
<dbReference type="PANTHER" id="PTHR30483">
    <property type="entry name" value="LEUCINE-SPECIFIC-BINDING PROTEIN"/>
    <property type="match status" value="1"/>
</dbReference>
<dbReference type="RefSeq" id="WP_081770821.1">
    <property type="nucleotide sequence ID" value="NZ_JBOK01000023.1"/>
</dbReference>
<keyword evidence="6" id="KW-1185">Reference proteome</keyword>
<dbReference type="Proteomes" id="UP000020766">
    <property type="component" value="Unassembled WGS sequence"/>
</dbReference>
<proteinExistence type="inferred from homology"/>
<accession>A0A014MAY1</accession>
<evidence type="ECO:0000313" key="5">
    <source>
        <dbReference type="EMBL" id="EXU78936.1"/>
    </source>
</evidence>
<organism evidence="5 6">
    <name type="scientific">Comamonas aquatica DA1877</name>
    <dbReference type="NCBI Taxonomy" id="1457173"/>
    <lineage>
        <taxon>Bacteria</taxon>
        <taxon>Pseudomonadati</taxon>
        <taxon>Pseudomonadota</taxon>
        <taxon>Betaproteobacteria</taxon>
        <taxon>Burkholderiales</taxon>
        <taxon>Comamonadaceae</taxon>
        <taxon>Comamonas</taxon>
    </lineage>
</organism>
<name>A0A014MAY1_9BURK</name>
<protein>
    <submittedName>
        <fullName evidence="5">ABC transporter substrate-binding protein</fullName>
    </submittedName>
</protein>
<dbReference type="InterPro" id="IPR051010">
    <property type="entry name" value="BCAA_transport"/>
</dbReference>
<feature type="domain" description="Leucine-binding protein" evidence="4">
    <location>
        <begin position="36"/>
        <end position="372"/>
    </location>
</feature>
<dbReference type="CDD" id="cd06359">
    <property type="entry name" value="PBP1_Nba-like"/>
    <property type="match status" value="1"/>
</dbReference>
<dbReference type="SUPFAM" id="SSF53822">
    <property type="entry name" value="Periplasmic binding protein-like I"/>
    <property type="match status" value="1"/>
</dbReference>
<gene>
    <name evidence="5" type="ORF">AX13_08910</name>
</gene>
<keyword evidence="2 3" id="KW-0732">Signal</keyword>
<dbReference type="PANTHER" id="PTHR30483:SF6">
    <property type="entry name" value="PERIPLASMIC BINDING PROTEIN OF ABC TRANSPORTER FOR NATURAL AMINO ACIDS"/>
    <property type="match status" value="1"/>
</dbReference>
<evidence type="ECO:0000256" key="2">
    <source>
        <dbReference type="ARBA" id="ARBA00022729"/>
    </source>
</evidence>
<dbReference type="PROSITE" id="PS51318">
    <property type="entry name" value="TAT"/>
    <property type="match status" value="1"/>
</dbReference>
<comment type="similarity">
    <text evidence="1">Belongs to the leucine-binding protein family.</text>
</comment>
<reference evidence="5 6" key="1">
    <citation type="submission" date="2014-01" db="EMBL/GenBank/DDBJ databases">
        <title>Interspecies Systems Biology Uncovers Metabolites Affecting C. elegans Gene Expression and Life History Traits.</title>
        <authorList>
            <person name="Watson E."/>
            <person name="Macneil L.T."/>
            <person name="Ritter A.D."/>
            <person name="Yilmaz L.S."/>
            <person name="Rosebrock A.P."/>
            <person name="Caudy A.A."/>
            <person name="Walhout A.J."/>
        </authorList>
    </citation>
    <scope>NUCLEOTIDE SEQUENCE [LARGE SCALE GENOMIC DNA]</scope>
    <source>
        <strain evidence="5 6">DA1877</strain>
    </source>
</reference>
<dbReference type="EMBL" id="JBOK01000023">
    <property type="protein sequence ID" value="EXU78936.1"/>
    <property type="molecule type" value="Genomic_DNA"/>
</dbReference>
<dbReference type="InterPro" id="IPR028082">
    <property type="entry name" value="Peripla_BP_I"/>
</dbReference>